<feature type="compositionally biased region" description="Basic and acidic residues" evidence="4">
    <location>
        <begin position="183"/>
        <end position="205"/>
    </location>
</feature>
<dbReference type="Gene3D" id="1.10.30.10">
    <property type="entry name" value="High mobility group box domain"/>
    <property type="match status" value="1"/>
</dbReference>
<organism evidence="6 7">
    <name type="scientific">Anthostomella pinea</name>
    <dbReference type="NCBI Taxonomy" id="933095"/>
    <lineage>
        <taxon>Eukaryota</taxon>
        <taxon>Fungi</taxon>
        <taxon>Dikarya</taxon>
        <taxon>Ascomycota</taxon>
        <taxon>Pezizomycotina</taxon>
        <taxon>Sordariomycetes</taxon>
        <taxon>Xylariomycetidae</taxon>
        <taxon>Xylariales</taxon>
        <taxon>Xylariaceae</taxon>
        <taxon>Anthostomella</taxon>
    </lineage>
</organism>
<evidence type="ECO:0000256" key="1">
    <source>
        <dbReference type="ARBA" id="ARBA00023125"/>
    </source>
</evidence>
<dbReference type="Proteomes" id="UP001295740">
    <property type="component" value="Unassembled WGS sequence"/>
</dbReference>
<dbReference type="GO" id="GO:0000981">
    <property type="term" value="F:DNA-binding transcription factor activity, RNA polymerase II-specific"/>
    <property type="evidence" value="ECO:0007669"/>
    <property type="project" value="TreeGrafter"/>
</dbReference>
<evidence type="ECO:0000256" key="4">
    <source>
        <dbReference type="SAM" id="MobiDB-lite"/>
    </source>
</evidence>
<evidence type="ECO:0000256" key="2">
    <source>
        <dbReference type="ARBA" id="ARBA00023242"/>
    </source>
</evidence>
<evidence type="ECO:0000313" key="7">
    <source>
        <dbReference type="Proteomes" id="UP001295740"/>
    </source>
</evidence>
<dbReference type="Pfam" id="PF00505">
    <property type="entry name" value="HMG_box"/>
    <property type="match status" value="1"/>
</dbReference>
<reference evidence="6" key="1">
    <citation type="submission" date="2023-10" db="EMBL/GenBank/DDBJ databases">
        <authorList>
            <person name="Hackl T."/>
        </authorList>
    </citation>
    <scope>NUCLEOTIDE SEQUENCE</scope>
</reference>
<sequence length="381" mass="42897">MDFTYAEETTWSVNAAVPQAPAPYNPTEMFIDPALFSEGDVSWADPSFLPVDALPLGDTPATGQIDQSPVEMSAYPEEPLMQFDAPLPPTSWGAQPFPGQHCYNCGGFQHHPQQMQPMPWYNPAYPAGQMMLPMSYPTYPAQWPPVQEPTPPVKVESDMEDAETPSFERRRTMHSRRLRARGGHAEGSLRELDSEPSQKEVAKKISSEERLAKKLVKQALKERRIAQGDLPESLETPLSELLRDVDAQDIDIEAFANRSIQTRLRENQNSGGRIKRPVNAFLLYRKAIQNRVKAYLKGQNGQNHQLISSYAGLGWKSETPEVREWYRRLAAIEKKNHGKAFPTYKFHPGVNKSKKAAARKARETAAEDSESELSELSDSEF</sequence>
<feature type="DNA-binding region" description="HMG box" evidence="3">
    <location>
        <begin position="274"/>
        <end position="345"/>
    </location>
</feature>
<keyword evidence="2 3" id="KW-0539">Nucleus</keyword>
<dbReference type="GO" id="GO:0005634">
    <property type="term" value="C:nucleus"/>
    <property type="evidence" value="ECO:0007669"/>
    <property type="project" value="UniProtKB-UniRule"/>
</dbReference>
<dbReference type="PROSITE" id="PS50118">
    <property type="entry name" value="HMG_BOX_2"/>
    <property type="match status" value="1"/>
</dbReference>
<gene>
    <name evidence="6" type="ORF">KHLLAP_LOCUS9507</name>
</gene>
<dbReference type="InterPro" id="IPR036910">
    <property type="entry name" value="HMG_box_dom_sf"/>
</dbReference>
<protein>
    <submittedName>
        <fullName evidence="6">Uu.00g140650.m01.CDS01</fullName>
    </submittedName>
</protein>
<feature type="region of interest" description="Disordered" evidence="4">
    <location>
        <begin position="343"/>
        <end position="381"/>
    </location>
</feature>
<dbReference type="EMBL" id="CAUWAG010000012">
    <property type="protein sequence ID" value="CAJ2509039.1"/>
    <property type="molecule type" value="Genomic_DNA"/>
</dbReference>
<dbReference type="SMART" id="SM00398">
    <property type="entry name" value="HMG"/>
    <property type="match status" value="1"/>
</dbReference>
<name>A0AAI8VQS6_9PEZI</name>
<dbReference type="AlphaFoldDB" id="A0AAI8VQS6"/>
<dbReference type="InterPro" id="IPR051356">
    <property type="entry name" value="SOX/SOX-like_TF"/>
</dbReference>
<keyword evidence="1 3" id="KW-0238">DNA-binding</keyword>
<dbReference type="CDD" id="cd01389">
    <property type="entry name" value="HMG-box_ROX1-like"/>
    <property type="match status" value="1"/>
</dbReference>
<dbReference type="PANTHER" id="PTHR45789">
    <property type="entry name" value="FI18025P1"/>
    <property type="match status" value="1"/>
</dbReference>
<dbReference type="InterPro" id="IPR009071">
    <property type="entry name" value="HMG_box_dom"/>
</dbReference>
<feature type="region of interest" description="Disordered" evidence="4">
    <location>
        <begin position="147"/>
        <end position="205"/>
    </location>
</feature>
<proteinExistence type="predicted"/>
<dbReference type="SUPFAM" id="SSF47095">
    <property type="entry name" value="HMG-box"/>
    <property type="match status" value="1"/>
</dbReference>
<evidence type="ECO:0000313" key="6">
    <source>
        <dbReference type="EMBL" id="CAJ2509039.1"/>
    </source>
</evidence>
<feature type="compositionally biased region" description="Basic residues" evidence="4">
    <location>
        <begin position="171"/>
        <end position="182"/>
    </location>
</feature>
<accession>A0AAI8VQS6</accession>
<dbReference type="GO" id="GO:0000978">
    <property type="term" value="F:RNA polymerase II cis-regulatory region sequence-specific DNA binding"/>
    <property type="evidence" value="ECO:0007669"/>
    <property type="project" value="TreeGrafter"/>
</dbReference>
<feature type="domain" description="HMG box" evidence="5">
    <location>
        <begin position="274"/>
        <end position="345"/>
    </location>
</feature>
<keyword evidence="7" id="KW-1185">Reference proteome</keyword>
<comment type="caution">
    <text evidence="6">The sequence shown here is derived from an EMBL/GenBank/DDBJ whole genome shotgun (WGS) entry which is preliminary data.</text>
</comment>
<evidence type="ECO:0000256" key="3">
    <source>
        <dbReference type="PROSITE-ProRule" id="PRU00267"/>
    </source>
</evidence>
<evidence type="ECO:0000259" key="5">
    <source>
        <dbReference type="PROSITE" id="PS50118"/>
    </source>
</evidence>
<feature type="compositionally biased region" description="Acidic residues" evidence="4">
    <location>
        <begin position="366"/>
        <end position="381"/>
    </location>
</feature>
<dbReference type="PANTHER" id="PTHR45789:SF2">
    <property type="entry name" value="FI18025P1"/>
    <property type="match status" value="1"/>
</dbReference>